<name>A0A090EES5_MESPL</name>
<proteinExistence type="inferred from homology"/>
<reference evidence="5" key="1">
    <citation type="submission" date="2014-08" db="EMBL/GenBank/DDBJ databases">
        <authorList>
            <person name="Moulin L."/>
        </authorList>
    </citation>
    <scope>NUCLEOTIDE SEQUENCE [LARGE SCALE GENOMIC DNA]</scope>
</reference>
<dbReference type="Gene3D" id="3.30.1490.70">
    <property type="match status" value="1"/>
</dbReference>
<dbReference type="PANTHER" id="PTHR45674">
    <property type="entry name" value="DNA LIGASE 1/3 FAMILY MEMBER"/>
    <property type="match status" value="1"/>
</dbReference>
<evidence type="ECO:0000259" key="3">
    <source>
        <dbReference type="PROSITE" id="PS50160"/>
    </source>
</evidence>
<evidence type="ECO:0000256" key="1">
    <source>
        <dbReference type="ARBA" id="ARBA00007572"/>
    </source>
</evidence>
<gene>
    <name evidence="4" type="ORF">MPL3356_60461</name>
</gene>
<dbReference type="Proteomes" id="UP000045285">
    <property type="component" value="Unassembled WGS sequence"/>
</dbReference>
<dbReference type="GO" id="GO:0006281">
    <property type="term" value="P:DNA repair"/>
    <property type="evidence" value="ECO:0007669"/>
    <property type="project" value="InterPro"/>
</dbReference>
<sequence length="294" mass="33044">MRNEKPRLKFIRPMVPAQILGPPISDDWLHEIKYDGFRTQVILDWAGARAFSRHGHDWSKRYWPTVQAAEMLPAKSFIIDGEMTALDADGKPNFHAMHSRMRWNAELLTFVAFDLLHLDGEDLRYMPLIERKDRLWDLVKPADGIIQYSVHVQGNGLAFFNAVEKMGLEGVVSKRSESLYRSGKTEAWVKAKCWEVGEFGLLGVRRAPGKPTVALVAREGKYAGSAILAANQSIREPILRSLEASRAKQPAGVPSAVVDGVQWVKPGFTARVRHLRGELKLRHATVESIRADEG</sequence>
<evidence type="ECO:0000313" key="4">
    <source>
        <dbReference type="EMBL" id="CDX26603.1"/>
    </source>
</evidence>
<dbReference type="SUPFAM" id="SSF56091">
    <property type="entry name" value="DNA ligase/mRNA capping enzyme, catalytic domain"/>
    <property type="match status" value="1"/>
</dbReference>
<organism evidence="4 5">
    <name type="scientific">Mesorhizobium plurifarium</name>
    <dbReference type="NCBI Taxonomy" id="69974"/>
    <lineage>
        <taxon>Bacteria</taxon>
        <taxon>Pseudomonadati</taxon>
        <taxon>Pseudomonadota</taxon>
        <taxon>Alphaproteobacteria</taxon>
        <taxon>Hyphomicrobiales</taxon>
        <taxon>Phyllobacteriaceae</taxon>
        <taxon>Mesorhizobium</taxon>
    </lineage>
</organism>
<protein>
    <submittedName>
        <fullName evidence="4">ATP dependent DNA ligase</fullName>
    </submittedName>
</protein>
<dbReference type="GO" id="GO:0003910">
    <property type="term" value="F:DNA ligase (ATP) activity"/>
    <property type="evidence" value="ECO:0007669"/>
    <property type="project" value="InterPro"/>
</dbReference>
<dbReference type="EMBL" id="CCMZ01000056">
    <property type="protein sequence ID" value="CDX26603.1"/>
    <property type="molecule type" value="Genomic_DNA"/>
</dbReference>
<dbReference type="Pfam" id="PF01068">
    <property type="entry name" value="DNA_ligase_A_M"/>
    <property type="match status" value="1"/>
</dbReference>
<dbReference type="PANTHER" id="PTHR45674:SF4">
    <property type="entry name" value="DNA LIGASE 1"/>
    <property type="match status" value="1"/>
</dbReference>
<dbReference type="GO" id="GO:0005524">
    <property type="term" value="F:ATP binding"/>
    <property type="evidence" value="ECO:0007669"/>
    <property type="project" value="InterPro"/>
</dbReference>
<dbReference type="AlphaFoldDB" id="A0A090EES5"/>
<dbReference type="InterPro" id="IPR050191">
    <property type="entry name" value="ATP-dep_DNA_ligase"/>
</dbReference>
<comment type="similarity">
    <text evidence="1">Belongs to the ATP-dependent DNA ligase family.</text>
</comment>
<dbReference type="InterPro" id="IPR012310">
    <property type="entry name" value="DNA_ligase_ATP-dep_cent"/>
</dbReference>
<keyword evidence="2 4" id="KW-0436">Ligase</keyword>
<evidence type="ECO:0000313" key="5">
    <source>
        <dbReference type="Proteomes" id="UP000045285"/>
    </source>
</evidence>
<accession>A0A090EES5</accession>
<dbReference type="Gene3D" id="3.30.470.30">
    <property type="entry name" value="DNA ligase/mRNA capping enzyme"/>
    <property type="match status" value="1"/>
</dbReference>
<keyword evidence="5" id="KW-1185">Reference proteome</keyword>
<evidence type="ECO:0000256" key="2">
    <source>
        <dbReference type="ARBA" id="ARBA00022598"/>
    </source>
</evidence>
<dbReference type="PROSITE" id="PS50160">
    <property type="entry name" value="DNA_LIGASE_A3"/>
    <property type="match status" value="1"/>
</dbReference>
<feature type="domain" description="ATP-dependent DNA ligase family profile" evidence="3">
    <location>
        <begin position="110"/>
        <end position="192"/>
    </location>
</feature>
<dbReference type="GO" id="GO:0006310">
    <property type="term" value="P:DNA recombination"/>
    <property type="evidence" value="ECO:0007669"/>
    <property type="project" value="InterPro"/>
</dbReference>
<dbReference type="CDD" id="cd07906">
    <property type="entry name" value="Adenylation_DNA_ligase_LigD_LigC"/>
    <property type="match status" value="1"/>
</dbReference>